<evidence type="ECO:0000313" key="3">
    <source>
        <dbReference type="Proteomes" id="UP000239872"/>
    </source>
</evidence>
<evidence type="ECO:0000313" key="2">
    <source>
        <dbReference type="EMBL" id="PQJ10962.1"/>
    </source>
</evidence>
<dbReference type="EMBL" id="PPSL01000003">
    <property type="protein sequence ID" value="PQJ10962.1"/>
    <property type="molecule type" value="Genomic_DNA"/>
</dbReference>
<sequence>MKKLLVALSLLLSVSAVNAQPWMAGFNNGPVKLQDVIDKYKQSAGYKEEEEEEAREKHEDNKAEKEGMNYLFNRWVWYQKQHLDENGYMISPVKTYTEWTKYQDKLNKKIAARTTASPANWVFQGPDSTPGGYSGLGRINAIAFHPTNPNVVLAGSSGGGTWKTADAGHTWAPLYSNLPTLGVSDIVFNYANPNTIYVATGDADAGDNYSMGVVKTKDGGITWNNTGLLWTPTANNNARSMVMNAHDTSMLVLATNVGIYVTRNGGTTWTNVRSGDFRQVLYHPTDTSIIYATTNNGSSCQVMRSTNSGITWTTVSALSGANRIRLAVSPASPNLVMALASESSGSGLLGVYGSTNSGASFTPLYEDDAACSKNILGYDLGLPTTACGGQGWYDLCIAIDPANANKVTIGGVNNYYSADGGLTWQLVTQWYAGVPGVQTVHADKHFLAYNPRDGILYQGCDGGIYNTLDPLTGIWTNITNGMGITQFYRGAVANGVPWGIGGAQDNGTKMVNNGISSDLTGGDGMQCRIDYENPTTTWYTASQNGSINRTVDGGASYSNISGAIPTTGTGNWITPYIIHPLVSVNLLVGIEKIFASADQGASWVAISPQFSTSNNVNLIEMCPTDGNYIYALVDDNTIHFSPDYGTTWSNITTSLFGNTISRMAVEPKNRDILWVTLSGYGGARVASYNRATSSWTLRSGTLPNLPVNCIVIDSFSGTKYIGTDVAVYYMDNTMTDWALYNTNLPSVEVQDLAINYTSNEIWAFTYGRGMWKSAKNEHPVGISVVPYVADAITVTPNPNRGTFAVTTGKTNLFNQQVTVRLISTDGRTLYQDDTRFDNAGSLKVSTHNLIAGTYICEVRNEKNVARCRVVIY</sequence>
<keyword evidence="3" id="KW-1185">Reference proteome</keyword>
<name>A0A2S7SVJ9_9BACT</name>
<organism evidence="2 3">
    <name type="scientific">Flavipsychrobacter stenotrophus</name>
    <dbReference type="NCBI Taxonomy" id="2077091"/>
    <lineage>
        <taxon>Bacteria</taxon>
        <taxon>Pseudomonadati</taxon>
        <taxon>Bacteroidota</taxon>
        <taxon>Chitinophagia</taxon>
        <taxon>Chitinophagales</taxon>
        <taxon>Chitinophagaceae</taxon>
        <taxon>Flavipsychrobacter</taxon>
    </lineage>
</organism>
<dbReference type="Proteomes" id="UP000239872">
    <property type="component" value="Unassembled WGS sequence"/>
</dbReference>
<dbReference type="InterPro" id="IPR015943">
    <property type="entry name" value="WD40/YVTN_repeat-like_dom_sf"/>
</dbReference>
<evidence type="ECO:0000256" key="1">
    <source>
        <dbReference type="SAM" id="SignalP"/>
    </source>
</evidence>
<dbReference type="Gene3D" id="2.130.10.10">
    <property type="entry name" value="YVTN repeat-like/Quinoprotein amine dehydrogenase"/>
    <property type="match status" value="3"/>
</dbReference>
<dbReference type="RefSeq" id="WP_105039689.1">
    <property type="nucleotide sequence ID" value="NZ_PPSL01000003.1"/>
</dbReference>
<evidence type="ECO:0008006" key="4">
    <source>
        <dbReference type="Google" id="ProtNLM"/>
    </source>
</evidence>
<comment type="caution">
    <text evidence="2">The sequence shown here is derived from an EMBL/GenBank/DDBJ whole genome shotgun (WGS) entry which is preliminary data.</text>
</comment>
<proteinExistence type="predicted"/>
<reference evidence="2 3" key="1">
    <citation type="submission" date="2018-01" db="EMBL/GenBank/DDBJ databases">
        <title>A novel member of the phylum Bacteroidetes isolated from glacier ice.</title>
        <authorList>
            <person name="Liu Q."/>
            <person name="Xin Y.-H."/>
        </authorList>
    </citation>
    <scope>NUCLEOTIDE SEQUENCE [LARGE SCALE GENOMIC DNA]</scope>
    <source>
        <strain evidence="2 3">RB1R16</strain>
    </source>
</reference>
<dbReference type="SUPFAM" id="SSF110296">
    <property type="entry name" value="Oligoxyloglucan reducing end-specific cellobiohydrolase"/>
    <property type="match status" value="2"/>
</dbReference>
<dbReference type="InterPro" id="IPR026444">
    <property type="entry name" value="Secre_tail"/>
</dbReference>
<feature type="signal peptide" evidence="1">
    <location>
        <begin position="1"/>
        <end position="19"/>
    </location>
</feature>
<dbReference type="NCBIfam" id="TIGR04183">
    <property type="entry name" value="Por_Secre_tail"/>
    <property type="match status" value="1"/>
</dbReference>
<gene>
    <name evidence="2" type="ORF">CJD36_013410</name>
</gene>
<dbReference type="OrthoDB" id="9757809at2"/>
<keyword evidence="1" id="KW-0732">Signal</keyword>
<feature type="chain" id="PRO_5015655041" description="Secretion system C-terminal sorting domain-containing protein" evidence="1">
    <location>
        <begin position="20"/>
        <end position="872"/>
    </location>
</feature>
<protein>
    <recommendedName>
        <fullName evidence="4">Secretion system C-terminal sorting domain-containing protein</fullName>
    </recommendedName>
</protein>
<accession>A0A2S7SVJ9</accession>
<dbReference type="AlphaFoldDB" id="A0A2S7SVJ9"/>